<feature type="compositionally biased region" description="Low complexity" evidence="3">
    <location>
        <begin position="708"/>
        <end position="724"/>
    </location>
</feature>
<sequence length="742" mass="82357">MMSTPSAIARSQPIAIAAKKPTNEFRNIQSRDHNISASMSSNASVESSTANTRTRKDRPCDACRRRKSRCVIHEGQPTCVLCQFHNQECTFVQSPQPRKRKLVSTEGKEEPSAKRRSPDRSDERQKKPVESSLSSNGVSSSLIEEMANIGGPTMLKRTLGLQNDRYSQYIGPTTDFEPSLIDLSTFDPQDESLLSRGTLRKVSDMDTFLMLPDSNTPGYEHVLEDVEAIENIVSPHGPALLELYFKIIHPNFPILQKTVFYEKYNRSHREFSPPILAAVYILAINWWDHSEELVKIPKPDVMELERLARITLADAMHRPKLSTVQAGLLLSQRPEGDQWAPTAQLVAIGQELGLHLDCTNWKIPPWERGLRKRLAWALYMQDKWGSLIHGRPSHIFASNWGVLPLAKSDFPDVEFDETDILEIAEYERGCLLFSQMIILSQILGEVLDTFYTLQAIRTVDIAGLQGTQLVLQLAKPVQITLKEWFAALPACLRMDSATFSNSPSTKLSSIGFLHLAYFATEITLHRRIIRSLTANFAAPDPYILNICRSAAKTRLISAMDFVNRLTSSHLRAFWYFASKTNFALIGTFGSLLWATAPGREEAEWYRRRLGEYRWTLGVSCKGGDSEGGNGRLTEFAMGMLDTSTGLLKSLPEKPAMSRVESEAENLANVQPRTLAEGYGYSVYSSGGGFGTGGPRDGAESEDGLGARSGLASPSTSVSSSGTSAMGFGNGEFKGVYRGGEDY</sequence>
<dbReference type="PROSITE" id="PS50048">
    <property type="entry name" value="ZN2_CY6_FUNGAL_2"/>
    <property type="match status" value="1"/>
</dbReference>
<dbReference type="EMBL" id="MU253929">
    <property type="protein sequence ID" value="KAG9244102.1"/>
    <property type="molecule type" value="Genomic_DNA"/>
</dbReference>
<proteinExistence type="predicted"/>
<keyword evidence="6" id="KW-1185">Reference proteome</keyword>
<evidence type="ECO:0000256" key="2">
    <source>
        <dbReference type="ARBA" id="ARBA00023242"/>
    </source>
</evidence>
<accession>A0A9P7Z2F2</accession>
<dbReference type="AlphaFoldDB" id="A0A9P7Z2F2"/>
<dbReference type="SUPFAM" id="SSF57701">
    <property type="entry name" value="Zn2/Cys6 DNA-binding domain"/>
    <property type="match status" value="1"/>
</dbReference>
<feature type="domain" description="Zn(2)-C6 fungal-type" evidence="4">
    <location>
        <begin position="59"/>
        <end position="91"/>
    </location>
</feature>
<feature type="compositionally biased region" description="Basic and acidic residues" evidence="3">
    <location>
        <begin position="106"/>
        <end position="129"/>
    </location>
</feature>
<dbReference type="OrthoDB" id="2264294at2759"/>
<dbReference type="CDD" id="cd00067">
    <property type="entry name" value="GAL4"/>
    <property type="match status" value="1"/>
</dbReference>
<evidence type="ECO:0000313" key="5">
    <source>
        <dbReference type="EMBL" id="KAG9244102.1"/>
    </source>
</evidence>
<dbReference type="SMART" id="SM00906">
    <property type="entry name" value="Fungal_trans"/>
    <property type="match status" value="1"/>
</dbReference>
<evidence type="ECO:0000259" key="4">
    <source>
        <dbReference type="PROSITE" id="PS50048"/>
    </source>
</evidence>
<dbReference type="Proteomes" id="UP000887226">
    <property type="component" value="Unassembled WGS sequence"/>
</dbReference>
<protein>
    <submittedName>
        <fullName evidence="5">Fungal-specific transcription factor domain-containing protein</fullName>
    </submittedName>
</protein>
<dbReference type="PANTHER" id="PTHR31668:SF4">
    <property type="entry name" value="TRANSCRIPTIONAL ACTIVATOR PROTEIN DAL81"/>
    <property type="match status" value="1"/>
</dbReference>
<keyword evidence="2" id="KW-0539">Nucleus</keyword>
<dbReference type="GO" id="GO:0005634">
    <property type="term" value="C:nucleus"/>
    <property type="evidence" value="ECO:0007669"/>
    <property type="project" value="TreeGrafter"/>
</dbReference>
<dbReference type="Gene3D" id="4.10.240.10">
    <property type="entry name" value="Zn(2)-C6 fungal-type DNA-binding domain"/>
    <property type="match status" value="1"/>
</dbReference>
<dbReference type="InterPro" id="IPR001138">
    <property type="entry name" value="Zn2Cys6_DnaBD"/>
</dbReference>
<dbReference type="GO" id="GO:0001080">
    <property type="term" value="P:nitrogen catabolite activation of transcription from RNA polymerase II promoter"/>
    <property type="evidence" value="ECO:0007669"/>
    <property type="project" value="TreeGrafter"/>
</dbReference>
<dbReference type="InterPro" id="IPR007219">
    <property type="entry name" value="XnlR_reg_dom"/>
</dbReference>
<dbReference type="GO" id="GO:0008270">
    <property type="term" value="F:zinc ion binding"/>
    <property type="evidence" value="ECO:0007669"/>
    <property type="project" value="InterPro"/>
</dbReference>
<comment type="caution">
    <text evidence="5">The sequence shown here is derived from an EMBL/GenBank/DDBJ whole genome shotgun (WGS) entry which is preliminary data.</text>
</comment>
<feature type="compositionally biased region" description="Low complexity" evidence="3">
    <location>
        <begin position="35"/>
        <end position="51"/>
    </location>
</feature>
<feature type="region of interest" description="Disordered" evidence="3">
    <location>
        <begin position="1"/>
        <end position="65"/>
    </location>
</feature>
<dbReference type="InterPro" id="IPR050797">
    <property type="entry name" value="Carb_Metab_Trans_Reg"/>
</dbReference>
<evidence type="ECO:0000256" key="1">
    <source>
        <dbReference type="ARBA" id="ARBA00022723"/>
    </source>
</evidence>
<gene>
    <name evidence="5" type="ORF">BJ878DRAFT_86060</name>
</gene>
<evidence type="ECO:0000256" key="3">
    <source>
        <dbReference type="SAM" id="MobiDB-lite"/>
    </source>
</evidence>
<dbReference type="Pfam" id="PF04082">
    <property type="entry name" value="Fungal_trans"/>
    <property type="match status" value="1"/>
</dbReference>
<dbReference type="InterPro" id="IPR036864">
    <property type="entry name" value="Zn2-C6_fun-type_DNA-bd_sf"/>
</dbReference>
<dbReference type="SMART" id="SM00066">
    <property type="entry name" value="GAL4"/>
    <property type="match status" value="1"/>
</dbReference>
<feature type="region of interest" description="Disordered" evidence="3">
    <location>
        <begin position="690"/>
        <end position="742"/>
    </location>
</feature>
<dbReference type="PROSITE" id="PS00463">
    <property type="entry name" value="ZN2_CY6_FUNGAL_1"/>
    <property type="match status" value="1"/>
</dbReference>
<reference evidence="5" key="1">
    <citation type="journal article" date="2021" name="IMA Fungus">
        <title>Genomic characterization of three marine fungi, including Emericellopsis atlantica sp. nov. with signatures of a generalist lifestyle and marine biomass degradation.</title>
        <authorList>
            <person name="Hagestad O.C."/>
            <person name="Hou L."/>
            <person name="Andersen J.H."/>
            <person name="Hansen E.H."/>
            <person name="Altermark B."/>
            <person name="Li C."/>
            <person name="Kuhnert E."/>
            <person name="Cox R.J."/>
            <person name="Crous P.W."/>
            <person name="Spatafora J.W."/>
            <person name="Lail K."/>
            <person name="Amirebrahimi M."/>
            <person name="Lipzen A."/>
            <person name="Pangilinan J."/>
            <person name="Andreopoulos W."/>
            <person name="Hayes R.D."/>
            <person name="Ng V."/>
            <person name="Grigoriev I.V."/>
            <person name="Jackson S.A."/>
            <person name="Sutton T.D.S."/>
            <person name="Dobson A.D.W."/>
            <person name="Rama T."/>
        </authorList>
    </citation>
    <scope>NUCLEOTIDE SEQUENCE</scope>
    <source>
        <strain evidence="5">TRa3180A</strain>
    </source>
</reference>
<feature type="region of interest" description="Disordered" evidence="3">
    <location>
        <begin position="93"/>
        <end position="139"/>
    </location>
</feature>
<dbReference type="GO" id="GO:0003677">
    <property type="term" value="F:DNA binding"/>
    <property type="evidence" value="ECO:0007669"/>
    <property type="project" value="InterPro"/>
</dbReference>
<dbReference type="Pfam" id="PF00172">
    <property type="entry name" value="Zn_clus"/>
    <property type="match status" value="1"/>
</dbReference>
<dbReference type="PANTHER" id="PTHR31668">
    <property type="entry name" value="GLUCOSE TRANSPORT TRANSCRIPTION REGULATOR RGT1-RELATED-RELATED"/>
    <property type="match status" value="1"/>
</dbReference>
<organism evidence="5 6">
    <name type="scientific">Calycina marina</name>
    <dbReference type="NCBI Taxonomy" id="1763456"/>
    <lineage>
        <taxon>Eukaryota</taxon>
        <taxon>Fungi</taxon>
        <taxon>Dikarya</taxon>
        <taxon>Ascomycota</taxon>
        <taxon>Pezizomycotina</taxon>
        <taxon>Leotiomycetes</taxon>
        <taxon>Helotiales</taxon>
        <taxon>Pezizellaceae</taxon>
        <taxon>Calycina</taxon>
    </lineage>
</organism>
<dbReference type="CDD" id="cd12148">
    <property type="entry name" value="fungal_TF_MHR"/>
    <property type="match status" value="1"/>
</dbReference>
<name>A0A9P7Z2F2_9HELO</name>
<keyword evidence="1" id="KW-0479">Metal-binding</keyword>
<dbReference type="GO" id="GO:0006351">
    <property type="term" value="P:DNA-templated transcription"/>
    <property type="evidence" value="ECO:0007669"/>
    <property type="project" value="InterPro"/>
</dbReference>
<dbReference type="GO" id="GO:0000981">
    <property type="term" value="F:DNA-binding transcription factor activity, RNA polymerase II-specific"/>
    <property type="evidence" value="ECO:0007669"/>
    <property type="project" value="InterPro"/>
</dbReference>
<evidence type="ECO:0000313" key="6">
    <source>
        <dbReference type="Proteomes" id="UP000887226"/>
    </source>
</evidence>